<accession>A0AA88AUY0</accession>
<dbReference type="InterPro" id="IPR032675">
    <property type="entry name" value="LRR_dom_sf"/>
</dbReference>
<comment type="caution">
    <text evidence="6">The sequence shown here is derived from an EMBL/GenBank/DDBJ whole genome shotgun (WGS) entry which is preliminary data.</text>
</comment>
<dbReference type="PANTHER" id="PTHR43648">
    <property type="entry name" value="ELECTRON TRANSFER FLAVOPROTEIN BETA SUBUNIT LYSINE METHYLTRANSFERASE"/>
    <property type="match status" value="1"/>
</dbReference>
<dbReference type="EMBL" id="BTGU01000051">
    <property type="protein sequence ID" value="GMN54478.1"/>
    <property type="molecule type" value="Genomic_DNA"/>
</dbReference>
<dbReference type="PANTHER" id="PTHR43648:SF1">
    <property type="entry name" value="ELECTRON TRANSFER FLAVOPROTEIN BETA SUBUNIT LYSINE METHYLTRANSFERASE"/>
    <property type="match status" value="1"/>
</dbReference>
<organism evidence="6 7">
    <name type="scientific">Ficus carica</name>
    <name type="common">Common fig</name>
    <dbReference type="NCBI Taxonomy" id="3494"/>
    <lineage>
        <taxon>Eukaryota</taxon>
        <taxon>Viridiplantae</taxon>
        <taxon>Streptophyta</taxon>
        <taxon>Embryophyta</taxon>
        <taxon>Tracheophyta</taxon>
        <taxon>Spermatophyta</taxon>
        <taxon>Magnoliopsida</taxon>
        <taxon>eudicotyledons</taxon>
        <taxon>Gunneridae</taxon>
        <taxon>Pentapetalae</taxon>
        <taxon>rosids</taxon>
        <taxon>fabids</taxon>
        <taxon>Rosales</taxon>
        <taxon>Moraceae</taxon>
        <taxon>Ficeae</taxon>
        <taxon>Ficus</taxon>
    </lineage>
</organism>
<evidence type="ECO:0000313" key="6">
    <source>
        <dbReference type="EMBL" id="GMN54478.1"/>
    </source>
</evidence>
<dbReference type="GO" id="GO:0016279">
    <property type="term" value="F:protein-lysine N-methyltransferase activity"/>
    <property type="evidence" value="ECO:0007669"/>
    <property type="project" value="TreeGrafter"/>
</dbReference>
<dbReference type="AlphaFoldDB" id="A0AA88AUY0"/>
<dbReference type="Proteomes" id="UP001187192">
    <property type="component" value="Unassembled WGS sequence"/>
</dbReference>
<evidence type="ECO:0000313" key="7">
    <source>
        <dbReference type="Proteomes" id="UP001187192"/>
    </source>
</evidence>
<evidence type="ECO:0000256" key="3">
    <source>
        <dbReference type="ARBA" id="ARBA00022679"/>
    </source>
</evidence>
<dbReference type="GO" id="GO:0032259">
    <property type="term" value="P:methylation"/>
    <property type="evidence" value="ECO:0007669"/>
    <property type="project" value="UniProtKB-KW"/>
</dbReference>
<gene>
    <name evidence="6" type="ORF">TIFTF001_023611</name>
</gene>
<keyword evidence="3" id="KW-0808">Transferase</keyword>
<evidence type="ECO:0000256" key="2">
    <source>
        <dbReference type="ARBA" id="ARBA00022614"/>
    </source>
</evidence>
<dbReference type="Pfam" id="PF20160">
    <property type="entry name" value="C-JID"/>
    <property type="match status" value="1"/>
</dbReference>
<keyword evidence="7" id="KW-1185">Reference proteome</keyword>
<dbReference type="InterPro" id="IPR045344">
    <property type="entry name" value="C-JID"/>
</dbReference>
<feature type="domain" description="C-JID" evidence="5">
    <location>
        <begin position="103"/>
        <end position="240"/>
    </location>
</feature>
<keyword evidence="4" id="KW-0677">Repeat</keyword>
<dbReference type="Pfam" id="PF06325">
    <property type="entry name" value="PrmA"/>
    <property type="match status" value="1"/>
</dbReference>
<proteinExistence type="predicted"/>
<dbReference type="InterPro" id="IPR050078">
    <property type="entry name" value="Ribosomal_L11_MeTrfase_PrmA"/>
</dbReference>
<sequence>MSLKMIELSKDIYLDPQVFKEMCNLKFLEFIHQYGCTKKLYLPQGLRSLPDELRYLRWDHFPLKSLPQNFTPQNLVELHLENSHLESLPNEIQEHQKAAIICFPGYRVPNWFNYQNKGCSINLKPPPYWSEAIDMVLCFCFVLAFKKNGKNVGHILQEDSRFELECEMIVKTDCGARHLRMFIWHINSAGRVPDLNHVFMVTHSYVRRPDVSSAKEVSFEFRLTDSVEIEIQRCGIRIVRLQDTVDFVTRNGDYQLGGSSDFLDEPEECRFNLIDSETFHGLVHMWHFTEYLTAAVECAKDMRVGNSCYCGTKVGINIDPQAIAYACQNAALNDIGPKQMRLHIVPETTSTGVKNLCGIAEAQNSNNTEVMPETEKFDPGAVVGLSGILSEQLPVIMEQYSRYLEGMSVTEMDDWACVYGTKKRNVPAAN</sequence>
<keyword evidence="1" id="KW-0489">Methyltransferase</keyword>
<dbReference type="Gene3D" id="3.80.10.10">
    <property type="entry name" value="Ribonuclease Inhibitor"/>
    <property type="match status" value="1"/>
</dbReference>
<dbReference type="SUPFAM" id="SSF52058">
    <property type="entry name" value="L domain-like"/>
    <property type="match status" value="1"/>
</dbReference>
<protein>
    <recommendedName>
        <fullName evidence="5">C-JID domain-containing protein</fullName>
    </recommendedName>
</protein>
<name>A0AA88AUY0_FICCA</name>
<evidence type="ECO:0000259" key="5">
    <source>
        <dbReference type="Pfam" id="PF20160"/>
    </source>
</evidence>
<keyword evidence="2" id="KW-0433">Leucine-rich repeat</keyword>
<reference evidence="6" key="1">
    <citation type="submission" date="2023-07" db="EMBL/GenBank/DDBJ databases">
        <title>draft genome sequence of fig (Ficus carica).</title>
        <authorList>
            <person name="Takahashi T."/>
            <person name="Nishimura K."/>
        </authorList>
    </citation>
    <scope>NUCLEOTIDE SEQUENCE</scope>
</reference>
<evidence type="ECO:0000256" key="1">
    <source>
        <dbReference type="ARBA" id="ARBA00022603"/>
    </source>
</evidence>
<evidence type="ECO:0000256" key="4">
    <source>
        <dbReference type="ARBA" id="ARBA00022737"/>
    </source>
</evidence>
<dbReference type="GO" id="GO:0005739">
    <property type="term" value="C:mitochondrion"/>
    <property type="evidence" value="ECO:0007669"/>
    <property type="project" value="TreeGrafter"/>
</dbReference>